<evidence type="ECO:0000313" key="3">
    <source>
        <dbReference type="Proteomes" id="UP000247792"/>
    </source>
</evidence>
<comment type="caution">
    <text evidence="2">The sequence shown here is derived from an EMBL/GenBank/DDBJ whole genome shotgun (WGS) entry which is preliminary data.</text>
</comment>
<reference evidence="2 3" key="1">
    <citation type="submission" date="2018-05" db="EMBL/GenBank/DDBJ databases">
        <title>Genomic Encyclopedia of Type Strains, Phase IV (KMG-IV): sequencing the most valuable type-strain genomes for metagenomic binning, comparative biology and taxonomic classification.</title>
        <authorList>
            <person name="Goeker M."/>
        </authorList>
    </citation>
    <scope>NUCLEOTIDE SEQUENCE [LARGE SCALE GENOMIC DNA]</scope>
    <source>
        <strain evidence="2 3">DSM 19792</strain>
    </source>
</reference>
<evidence type="ECO:0000313" key="2">
    <source>
        <dbReference type="EMBL" id="PXX41454.1"/>
    </source>
</evidence>
<name>A0A318J229_9BURK</name>
<dbReference type="RefSeq" id="WP_110256687.1">
    <property type="nucleotide sequence ID" value="NZ_QJKB01000007.1"/>
</dbReference>
<gene>
    <name evidence="2" type="ORF">DFR42_107105</name>
</gene>
<dbReference type="EMBL" id="QJKB01000007">
    <property type="protein sequence ID" value="PXX41454.1"/>
    <property type="molecule type" value="Genomic_DNA"/>
</dbReference>
<feature type="transmembrane region" description="Helical" evidence="1">
    <location>
        <begin position="84"/>
        <end position="102"/>
    </location>
</feature>
<evidence type="ECO:0008006" key="4">
    <source>
        <dbReference type="Google" id="ProtNLM"/>
    </source>
</evidence>
<dbReference type="AlphaFoldDB" id="A0A318J229"/>
<keyword evidence="1" id="KW-0812">Transmembrane</keyword>
<keyword evidence="3" id="KW-1185">Reference proteome</keyword>
<accession>A0A318J229</accession>
<protein>
    <recommendedName>
        <fullName evidence="4">YcxB-like protein</fullName>
    </recommendedName>
</protein>
<organism evidence="2 3">
    <name type="scientific">Undibacterium pigrum</name>
    <dbReference type="NCBI Taxonomy" id="401470"/>
    <lineage>
        <taxon>Bacteria</taxon>
        <taxon>Pseudomonadati</taxon>
        <taxon>Pseudomonadota</taxon>
        <taxon>Betaproteobacteria</taxon>
        <taxon>Burkholderiales</taxon>
        <taxon>Oxalobacteraceae</taxon>
        <taxon>Undibacterium</taxon>
    </lineage>
</organism>
<proteinExistence type="predicted"/>
<dbReference type="OrthoDB" id="8777467at2"/>
<evidence type="ECO:0000256" key="1">
    <source>
        <dbReference type="SAM" id="Phobius"/>
    </source>
</evidence>
<sequence>MPETIHTAGQGHAQLQLNTHITPAFIARLDVELQQLLHGRFKALRQRMMPAKTAARLTTIVKYLSIAGLCLCVLLFALGGLLFHGIRLEVAFAVFFLIMLVLHWDKNKRIAKNEKFFGPYWNWLARNSTNRMLKVAKAAAPFNAEYHFQGNIASYYRVGSAGKVLAWKREMRHFYLPGQHVSLLFKKQTSIYPYAIILHEQAQELAAYLERLGVVRIG</sequence>
<keyword evidence="1" id="KW-1133">Transmembrane helix</keyword>
<dbReference type="Proteomes" id="UP000247792">
    <property type="component" value="Unassembled WGS sequence"/>
</dbReference>
<feature type="transmembrane region" description="Helical" evidence="1">
    <location>
        <begin position="54"/>
        <end position="78"/>
    </location>
</feature>
<keyword evidence="1" id="KW-0472">Membrane</keyword>